<feature type="region of interest" description="Disordered" evidence="4">
    <location>
        <begin position="43"/>
        <end position="80"/>
    </location>
</feature>
<dbReference type="NCBIfam" id="NF033679">
    <property type="entry name" value="DNRLRE_dom"/>
    <property type="match status" value="1"/>
</dbReference>
<feature type="compositionally biased region" description="Low complexity" evidence="4">
    <location>
        <begin position="1450"/>
        <end position="1460"/>
    </location>
</feature>
<keyword evidence="3" id="KW-1015">Disulfide bond</keyword>
<feature type="region of interest" description="Disordered" evidence="4">
    <location>
        <begin position="1310"/>
        <end position="1342"/>
    </location>
</feature>
<dbReference type="InterPro" id="IPR045351">
    <property type="entry name" value="DUF6531"/>
</dbReference>
<feature type="compositionally biased region" description="Pro residues" evidence="4">
    <location>
        <begin position="1321"/>
        <end position="1331"/>
    </location>
</feature>
<dbReference type="Gene3D" id="2.60.120.200">
    <property type="match status" value="1"/>
</dbReference>
<dbReference type="InterPro" id="IPR003587">
    <property type="entry name" value="Hint_dom_N"/>
</dbReference>
<dbReference type="Pfam" id="PF05593">
    <property type="entry name" value="RHS_repeat"/>
    <property type="match status" value="4"/>
</dbReference>
<dbReference type="Proteomes" id="UP000599074">
    <property type="component" value="Unassembled WGS sequence"/>
</dbReference>
<dbReference type="CDD" id="cd00110">
    <property type="entry name" value="LamG"/>
    <property type="match status" value="1"/>
</dbReference>
<dbReference type="Gene3D" id="2.170.16.10">
    <property type="entry name" value="Hedgehog/Intein (Hint) domain"/>
    <property type="match status" value="1"/>
</dbReference>
<feature type="compositionally biased region" description="Polar residues" evidence="4">
    <location>
        <begin position="144"/>
        <end position="156"/>
    </location>
</feature>
<dbReference type="EMBL" id="BOON01000001">
    <property type="protein sequence ID" value="GII20415.1"/>
    <property type="molecule type" value="Genomic_DNA"/>
</dbReference>
<dbReference type="Pfam" id="PF20148">
    <property type="entry name" value="DUF6531"/>
    <property type="match status" value="1"/>
</dbReference>
<gene>
    <name evidence="6" type="ORF">Pme01_00120</name>
</gene>
<dbReference type="SMART" id="SM00282">
    <property type="entry name" value="LamG"/>
    <property type="match status" value="1"/>
</dbReference>
<evidence type="ECO:0000256" key="1">
    <source>
        <dbReference type="ARBA" id="ARBA00022729"/>
    </source>
</evidence>
<dbReference type="PROSITE" id="PS50818">
    <property type="entry name" value="INTEIN_C_TER"/>
    <property type="match status" value="1"/>
</dbReference>
<dbReference type="Pfam" id="PF13385">
    <property type="entry name" value="Laminin_G_3"/>
    <property type="match status" value="1"/>
</dbReference>
<dbReference type="NCBIfam" id="TIGR03696">
    <property type="entry name" value="Rhs_assc_core"/>
    <property type="match status" value="1"/>
</dbReference>
<sequence>MNRLDVPSFLRPPKWTRPPWTVRWTAFALAAVLLASSSGDGMRAMPAGGTSTPRHRATPAPAQRWGSAAGQGHLTGSPGNRTVPVSLRGQYPPHKLNDTPAAAHNTATVAKTTGNQPHGFDQAASREDVAARGVYERTYDNPDGTRTTQFSATPLNVRQPDGSWKPVDSALSPLPGGGWHSGDGGSEVRLAASADATELARVGVGSGQAVGFGLDGAASAGGRADGDTVTYPNVLDQVDLRLQAGPGQVKETLVLRSPQAPHSYRFPLHLSGLSAKVAGGQVVLTDASGRQRAAIPAGYLMDSGTAEAGPATSTGVTYQLVTEGGRPALQVTLDSAWLRDPARVYPVMLDPTVGPPVDSSTPDGSMLVHGSSSIANPSDLMVGNVGGVPAASYLKFDGLVNRLRNHTIFGAQLQVVNYDGPSCRARPVSVHPVTAAWTPGTGYSYPGPGVGGALAERSFAHGYIAQGQSRSSCPAAGELFDLGGAGASLVQRWVDGTQANYGLSLRASTTDALAWKTFAGSRTANAPSLFVTHSPYNASYEIPNPVPDPPVLQNQAGKVKVTVTNLSADAWAPSDYYLAYRAYNVDKGEPAGQQRAANLTASVPRGGKVTFDATISAMPPGRYFIDFTMVRTGGAVFTDHQVPPGRIVLQVFDIPPVVQELYPPNGYQTPTLTPQLWARALDIDAPPGSSLQFKYEVCDRDAGGNPVGCTNSGYLASQAWTVPAGRLAWSKTYLWRVFAKDTGNEVPSPYSALIAAVPQPEITSRIAAAPYGTKDKEFDPQVGNFSTAAVDAAPTTAGPDLSLVRTYNSLDPRRDAAFGAGWTSRYDMRLLADDDGSGNVVITYQDGQQVRFGRNPDGSYAAPPGRVASLTFDGSYWKLLDKSATTYQFSASGRLMKVTDADGRSVVYSYDSATGKLAKAQVSNSQTNTAGRSLTFNWSGGHIGSITTDPVGGAPLAWTYMYTGDLLTKVCAPDSACTKYDYTAGSHYRSAVTDSKPESYWRLGESQGTGAGSDVAVNLGKDAGTYKNVTLGAAGALAGAGNTAATFNGSSSYLELPKGLLKKSRDAAVELWFKTPLTSTGGPLLGYQDAALGKASTTGVPILYVGTDGKVRGQFATGAIAPVVSSGPVNDGKWHHVVLSVTGSTQTLYVDGARSGEVTGGTVDSSLLTFNQIGAAYASTPASWPNWGSTAQRYFNGVIDEVAVYSHPLGPVAASAHYRLGTAAADEMTKVTLPSGRVAAEVSYDGNLDRVQRYTDRNGGTWKIGAPAVYGGDSDLRRSVQVLDPANRPNLYEYDAIAGRMLRSGTPLGLEIRDEDRPGSTPSPTPSPSPTPTCSKPDPNDPSFCTVIPGDSGGPVFVNHPLNGMAIRSFSYNEQGFQDVVTNENGDQVTQTFDDRGNVTSRKTCRDASSNECYTTYWTYPAASANPFDPRNQLPTEQRDGRSASATDNTYRTRYTYTPTGKLDTQTNPDGSFIRHTYTNGANASGINGGLTPAGLPLTTTDARNRVTSYAYYSNGDLGRVTKPTGLVVESTYDELGRSISKKESSDSFPAGVVTTFTYDYASRLKTVTEPATTDAVTGVRHQRRVTNTYDEDGNLVQVDVSDLLGGDPTRTTTMEYDSHGHQRRVVDAEGQETTYEYDLFGNKTSIVDANENRYDYAYTARNSVAEIRLRSWNGDPKGSGDPTPGADYLVLHSYSYDYAGRLASDTDAMGRRIEYQYYDDDLLKSSVLKKLHNPDGTTRDYVIETDTYDGAGNRIKQVAGNGKLTTSQAVGRNGEVVSTVTDPGGLARTTSFEYDLNGNVTKSTTTGKSSNVPGFDAGGSEVVSYAYGDDGLVRTRTVLGDGTSQVTSYAYDQRGLLTSTTDARGTATGADPAAYTSTFSYDEAGRLVTAIGPPVAAESGGGAPQTVRPTQVTGYNAFDEAVASKDELGNVTRTGYDKLGRPVTVTEPTYTPPGGSPVIPVTRSSYDGLGNLVETVDPLGNSTRYGYDRLNRMVSRDEPGTTNDERAVWRYTYTRTGELLSVTDPTGARVETTYDDLDRKVTLTQVERKPVADTFTTKFGYDDANNLTSMVTPGGETTVNVYDAVGELIKATDPAGVSTEMGYDFAGRNVRTVDALGRASVTSHDGFGRVSSESDLAPDGTVLRSQRYGYDPVGNLASSTDPLNHTTSYTYDAANQLVKQVEPVSDGRSITTTFGYDAAGNRTRYSDGRGNSTIFGVNSLGLPESVIEPSTAPQPNAADRTWTVGYDAAGQAVTLAAPGGVTRQRAYDAAGRLTGETGSGAESATAARSLGYDLAGRLTKVSTPSGTNTYAYNDRGALLTAAGPAGSGTFSYDQDGRLTSRADAAGTTSYTYSRGRLATLTDALTSTKQTVGYDAAGQFKTVDYGAGRVRTYEYDNLGRVASDTLRNAAGQTVASVGYGYDLGNHLTRKTTAGVAGAGDNTYGYDFAGRLTSWTGPGGSTAYGWDDSGNRVQAGPKTARYDERNRLLSDGDYTYAYTARGTLASRTSSGLTERYSFDAFDRLVSGAGQNYTYDGLDRVASRNGTPFSYADATDNPVSDGTETYARGPADDLLAVSTGKTKRLTLADQHGDVVAALDPADASPTTPAESTTYDPFGQVTARSGDTGRIGFQGDWTDPGTGQVDMGARWYDPGSATFVSRDSVDYTGGESILANRYTYAGGDPLDASDPDGHWPKWLKKVGNAIVSGAKAVGNAIVAGASAVWSGLKAAGNALLDGARWLIDKAASAISTAVHWVSNQVQQIRDKGFTNWAKDKAEQVRAAAVAKAKQITAQAKQAVSYAIKHSPLPALAAAVKPLYTGLKTVVSAAAHLPAAVVSTVRDVVNDGYKSVQNLYNKAVEAAGPLLDTLSKAASAVGDFVETHAATIAGFAAGAIVGLGCGALIGWTGVGAVACGALAGAVGSIVHDMVEGGHGWKEMLGNAVTQGAIGGLTGGLGSIGGQALGAGVRALSGGARAAISEGVSAARAELGSMVSGKLSGGLLSGAGRSGGASAARAGEGCLESNSFAPGTAVLMADGSQKPIDQVEIGDQVLATDPSTGESEARPVVDTIVGQGDKNLVEVTVDTDGTGGDGTGVIVATDHHPFWVEDLDRWVDATELRVGSLLRTSAGTYVQVTAVNRWTAHDQRVYNLTVDGDHTYYVVAANTSVLVHNCGKSYTGAHRTDDPGYEGTHRADEGDYSPRHAAPERGRHGRLNAIDKIRPDLVSAQGGVEPGGKLGETLDNLATGLGSDKPSWAAPVLKVAGYVLEMGQRVIVGRRGKR</sequence>
<dbReference type="PANTHER" id="PTHR32305">
    <property type="match status" value="1"/>
</dbReference>
<dbReference type="CDD" id="cd00081">
    <property type="entry name" value="Hint"/>
    <property type="match status" value="1"/>
</dbReference>
<dbReference type="Gene3D" id="2.180.10.10">
    <property type="entry name" value="RHS repeat-associated core"/>
    <property type="match status" value="7"/>
</dbReference>
<proteinExistence type="predicted"/>
<dbReference type="SMART" id="SM00306">
    <property type="entry name" value="HintN"/>
    <property type="match status" value="1"/>
</dbReference>
<dbReference type="PANTHER" id="PTHR32305:SF15">
    <property type="entry name" value="PROTEIN RHSA-RELATED"/>
    <property type="match status" value="1"/>
</dbReference>
<keyword evidence="7" id="KW-1185">Reference proteome</keyword>
<dbReference type="InterPro" id="IPR030934">
    <property type="entry name" value="Intein_C"/>
</dbReference>
<protein>
    <recommendedName>
        <fullName evidence="5">Laminin G domain-containing protein</fullName>
    </recommendedName>
</protein>
<evidence type="ECO:0000256" key="2">
    <source>
        <dbReference type="ARBA" id="ARBA00022737"/>
    </source>
</evidence>
<dbReference type="InterPro" id="IPR031325">
    <property type="entry name" value="RHS_repeat"/>
</dbReference>
<dbReference type="PROSITE" id="PS50025">
    <property type="entry name" value="LAM_G_DOMAIN"/>
    <property type="match status" value="1"/>
</dbReference>
<keyword evidence="1" id="KW-0732">Signal</keyword>
<dbReference type="NCBIfam" id="TIGR01443">
    <property type="entry name" value="intein_Cterm"/>
    <property type="match status" value="1"/>
</dbReference>
<dbReference type="Pfam" id="PF07591">
    <property type="entry name" value="PT-HINT"/>
    <property type="match status" value="1"/>
</dbReference>
<dbReference type="Pfam" id="PF25023">
    <property type="entry name" value="TEN_YD-shell"/>
    <property type="match status" value="2"/>
</dbReference>
<feature type="region of interest" description="Disordered" evidence="4">
    <location>
        <begin position="3175"/>
        <end position="3206"/>
    </location>
</feature>
<organism evidence="6 7">
    <name type="scientific">Planosporangium mesophilum</name>
    <dbReference type="NCBI Taxonomy" id="689768"/>
    <lineage>
        <taxon>Bacteria</taxon>
        <taxon>Bacillati</taxon>
        <taxon>Actinomycetota</taxon>
        <taxon>Actinomycetes</taxon>
        <taxon>Micromonosporales</taxon>
        <taxon>Micromonosporaceae</taxon>
        <taxon>Planosporangium</taxon>
    </lineage>
</organism>
<feature type="compositionally biased region" description="Basic and acidic residues" evidence="4">
    <location>
        <begin position="3177"/>
        <end position="3205"/>
    </location>
</feature>
<dbReference type="InterPro" id="IPR001791">
    <property type="entry name" value="Laminin_G"/>
</dbReference>
<evidence type="ECO:0000256" key="3">
    <source>
        <dbReference type="ARBA" id="ARBA00023157"/>
    </source>
</evidence>
<evidence type="ECO:0000256" key="4">
    <source>
        <dbReference type="SAM" id="MobiDB-lite"/>
    </source>
</evidence>
<evidence type="ECO:0000313" key="7">
    <source>
        <dbReference type="Proteomes" id="UP000599074"/>
    </source>
</evidence>
<feature type="region of interest" description="Disordered" evidence="4">
    <location>
        <begin position="138"/>
        <end position="183"/>
    </location>
</feature>
<name>A0A8J3TF60_9ACTN</name>
<dbReference type="InterPro" id="IPR013320">
    <property type="entry name" value="ConA-like_dom_sf"/>
</dbReference>
<dbReference type="InterPro" id="IPR036844">
    <property type="entry name" value="Hint_dom_sf"/>
</dbReference>
<dbReference type="NCBIfam" id="TIGR01643">
    <property type="entry name" value="YD_repeat_2x"/>
    <property type="match status" value="6"/>
</dbReference>
<dbReference type="SUPFAM" id="SSF51294">
    <property type="entry name" value="Hedgehog/intein (Hint) domain"/>
    <property type="match status" value="1"/>
</dbReference>
<dbReference type="InterPro" id="IPR006558">
    <property type="entry name" value="LamG-like"/>
</dbReference>
<dbReference type="SUPFAM" id="SSF49899">
    <property type="entry name" value="Concanavalin A-like lectins/glucanases"/>
    <property type="match status" value="1"/>
</dbReference>
<dbReference type="InterPro" id="IPR022385">
    <property type="entry name" value="Rhs_assc_core"/>
</dbReference>
<dbReference type="SMART" id="SM00560">
    <property type="entry name" value="LamGL"/>
    <property type="match status" value="1"/>
</dbReference>
<comment type="caution">
    <text evidence="6">The sequence shown here is derived from an EMBL/GenBank/DDBJ whole genome shotgun (WGS) entry which is preliminary data.</text>
</comment>
<evidence type="ECO:0000259" key="5">
    <source>
        <dbReference type="PROSITE" id="PS50025"/>
    </source>
</evidence>
<feature type="region of interest" description="Disordered" evidence="4">
    <location>
        <begin position="1424"/>
        <end position="1469"/>
    </location>
</feature>
<keyword evidence="2" id="KW-0677">Repeat</keyword>
<feature type="region of interest" description="Disordered" evidence="4">
    <location>
        <begin position="1934"/>
        <end position="1959"/>
    </location>
</feature>
<dbReference type="InterPro" id="IPR050708">
    <property type="entry name" value="T6SS_VgrG/RHS"/>
</dbReference>
<evidence type="ECO:0000313" key="6">
    <source>
        <dbReference type="EMBL" id="GII20415.1"/>
    </source>
</evidence>
<reference evidence="6" key="1">
    <citation type="submission" date="2021-01" db="EMBL/GenBank/DDBJ databases">
        <title>Whole genome shotgun sequence of Planosporangium mesophilum NBRC 109066.</title>
        <authorList>
            <person name="Komaki H."/>
            <person name="Tamura T."/>
        </authorList>
    </citation>
    <scope>NUCLEOTIDE SEQUENCE</scope>
    <source>
        <strain evidence="6">NBRC 109066</strain>
    </source>
</reference>
<dbReference type="InterPro" id="IPR056823">
    <property type="entry name" value="TEN-like_YD-shell"/>
</dbReference>
<dbReference type="InterPro" id="IPR006530">
    <property type="entry name" value="YD"/>
</dbReference>
<feature type="domain" description="Laminin G" evidence="5">
    <location>
        <begin position="1043"/>
        <end position="1229"/>
    </location>
</feature>
<accession>A0A8J3TF60</accession>